<reference evidence="9" key="1">
    <citation type="submission" date="2013-07" db="EMBL/GenBank/DDBJ databases">
        <authorList>
            <person name="McIlroy S."/>
        </authorList>
    </citation>
    <scope>NUCLEOTIDE SEQUENCE [LARGE SCALE GENOMIC DNA]</scope>
    <source>
        <strain evidence="9">Run_A_D11</strain>
    </source>
</reference>
<evidence type="ECO:0000256" key="5">
    <source>
        <dbReference type="ARBA" id="ARBA00023004"/>
    </source>
</evidence>
<comment type="cofactor">
    <cofactor evidence="7">
        <name>heme</name>
        <dbReference type="ChEBI" id="CHEBI:30413"/>
    </cofactor>
</comment>
<dbReference type="GO" id="GO:0016705">
    <property type="term" value="F:oxidoreductase activity, acting on paired donors, with incorporation or reduction of molecular oxygen"/>
    <property type="evidence" value="ECO:0007669"/>
    <property type="project" value="InterPro"/>
</dbReference>
<dbReference type="InterPro" id="IPR050196">
    <property type="entry name" value="Cytochrome_P450_Monoox"/>
</dbReference>
<keyword evidence="5 7" id="KW-0408">Iron</keyword>
<feature type="binding site" description="axial binding residue" evidence="7">
    <location>
        <position position="402"/>
    </location>
    <ligand>
        <name>heme</name>
        <dbReference type="ChEBI" id="CHEBI:30413"/>
    </ligand>
    <ligandPart>
        <name>Fe</name>
        <dbReference type="ChEBI" id="CHEBI:18248"/>
    </ligandPart>
</feature>
<evidence type="ECO:0000313" key="10">
    <source>
        <dbReference type="Proteomes" id="UP000035760"/>
    </source>
</evidence>
<dbReference type="PROSITE" id="PS00086">
    <property type="entry name" value="CYTOCHROME_P450"/>
    <property type="match status" value="1"/>
</dbReference>
<reference evidence="9" key="2">
    <citation type="submission" date="2014-03" db="EMBL/GenBank/DDBJ databases">
        <title>Candidatus Competibacter-lineage genomes retrieved from metagenomes reveal functional metabolic diversity.</title>
        <authorList>
            <person name="McIlroy S.J."/>
            <person name="Albertsen M."/>
            <person name="Andresen E.K."/>
            <person name="Saunders A.M."/>
            <person name="Kristiansen R."/>
            <person name="Stokholm-Bjerregaard M."/>
            <person name="Nielsen K.L."/>
            <person name="Nielsen P.H."/>
        </authorList>
    </citation>
    <scope>NUCLEOTIDE SEQUENCE</scope>
    <source>
        <strain evidence="9">Run_A_D11</strain>
    </source>
</reference>
<dbReference type="Proteomes" id="UP000035760">
    <property type="component" value="Unassembled WGS sequence"/>
</dbReference>
<dbReference type="PRINTS" id="PR00385">
    <property type="entry name" value="P450"/>
</dbReference>
<evidence type="ECO:0000313" key="9">
    <source>
        <dbReference type="EMBL" id="CDI04801.1"/>
    </source>
</evidence>
<accession>W6M9W1</accession>
<dbReference type="Gene3D" id="1.10.630.10">
    <property type="entry name" value="Cytochrome P450"/>
    <property type="match status" value="1"/>
</dbReference>
<name>W6M9W1_9GAMM</name>
<dbReference type="EMBL" id="CBTJ020000119">
    <property type="protein sequence ID" value="CDI04801.1"/>
    <property type="molecule type" value="Genomic_DNA"/>
</dbReference>
<keyword evidence="6 8" id="KW-0503">Monooxygenase</keyword>
<comment type="similarity">
    <text evidence="1 8">Belongs to the cytochrome P450 family.</text>
</comment>
<evidence type="ECO:0000256" key="6">
    <source>
        <dbReference type="ARBA" id="ARBA00023033"/>
    </source>
</evidence>
<dbReference type="GO" id="GO:0020037">
    <property type="term" value="F:heme binding"/>
    <property type="evidence" value="ECO:0007669"/>
    <property type="project" value="InterPro"/>
</dbReference>
<dbReference type="PRINTS" id="PR00463">
    <property type="entry name" value="EP450I"/>
</dbReference>
<evidence type="ECO:0000256" key="7">
    <source>
        <dbReference type="PIRSR" id="PIRSR602401-1"/>
    </source>
</evidence>
<dbReference type="Pfam" id="PF00067">
    <property type="entry name" value="p450"/>
    <property type="match status" value="1"/>
</dbReference>
<keyword evidence="4 8" id="KW-0560">Oxidoreductase</keyword>
<dbReference type="PANTHER" id="PTHR24291">
    <property type="entry name" value="CYTOCHROME P450 FAMILY 4"/>
    <property type="match status" value="1"/>
</dbReference>
<dbReference type="SUPFAM" id="SSF48264">
    <property type="entry name" value="Cytochrome P450"/>
    <property type="match status" value="1"/>
</dbReference>
<evidence type="ECO:0000256" key="3">
    <source>
        <dbReference type="ARBA" id="ARBA00022723"/>
    </source>
</evidence>
<dbReference type="GO" id="GO:0005506">
    <property type="term" value="F:iron ion binding"/>
    <property type="evidence" value="ECO:0007669"/>
    <property type="project" value="InterPro"/>
</dbReference>
<dbReference type="InterPro" id="IPR036396">
    <property type="entry name" value="Cyt_P450_sf"/>
</dbReference>
<keyword evidence="3 7" id="KW-0479">Metal-binding</keyword>
<proteinExistence type="inferred from homology"/>
<dbReference type="RefSeq" id="WP_048677247.1">
    <property type="nucleotide sequence ID" value="NZ_CBTJ020000119.1"/>
</dbReference>
<dbReference type="InterPro" id="IPR002401">
    <property type="entry name" value="Cyt_P450_E_grp-I"/>
</dbReference>
<sequence>METHIAPGPAGWPGVGVLPAVIRDTLGFFTTTAARYGDIARFRGGRETCHLISRPDAIGQVYQADTERYYKGKFYRLLSAALGDGLVTRNGDAWRRQRRLMQPALRKNRVGAWLDIIEAQTDASMDAWEPATTDGRPVEMAGEMLNLVQAIIVRILFGRGVNYAATSVIADAVKDINTHLMRQIIRQPLFGGLLNRLPSPANRRFHGAVCRVKDTVASLLDQSARHRDSGDGDALLMVFQAARDREIGDGMQAAELRDELVNLFLAGHETTAQALAWTFYFLASHPDHAEQVRAESDRVLSDAPGTAEQYDQLVYTRQAIDESMRLMPPIFMVSRTPMADEPLGGFVMPKDSLVILSPYVMHRHPAYWDVPDRFDPSRFAPDRSDTRPRHAYFPFGGGPRLCLGMHLALLEMVVIVARVLKNFHLTLAPDARVVPEPALILRPKYGLRLNAQRR</sequence>
<dbReference type="GO" id="GO:0004497">
    <property type="term" value="F:monooxygenase activity"/>
    <property type="evidence" value="ECO:0007669"/>
    <property type="project" value="UniProtKB-KW"/>
</dbReference>
<dbReference type="OrthoDB" id="9764248at2"/>
<dbReference type="InterPro" id="IPR001128">
    <property type="entry name" value="Cyt_P450"/>
</dbReference>
<dbReference type="AlphaFoldDB" id="W6M9W1"/>
<keyword evidence="10" id="KW-1185">Reference proteome</keyword>
<keyword evidence="2 7" id="KW-0349">Heme</keyword>
<evidence type="ECO:0000256" key="1">
    <source>
        <dbReference type="ARBA" id="ARBA00010617"/>
    </source>
</evidence>
<dbReference type="InterPro" id="IPR017972">
    <property type="entry name" value="Cyt_P450_CS"/>
</dbReference>
<organism evidence="9 10">
    <name type="scientific">Candidatus Competibacter denitrificans Run_A_D11</name>
    <dbReference type="NCBI Taxonomy" id="1400863"/>
    <lineage>
        <taxon>Bacteria</taxon>
        <taxon>Pseudomonadati</taxon>
        <taxon>Pseudomonadota</taxon>
        <taxon>Gammaproteobacteria</taxon>
        <taxon>Candidatus Competibacteraceae</taxon>
        <taxon>Candidatus Competibacter</taxon>
    </lineage>
</organism>
<evidence type="ECO:0000256" key="4">
    <source>
        <dbReference type="ARBA" id="ARBA00023002"/>
    </source>
</evidence>
<dbReference type="PANTHER" id="PTHR24291:SF50">
    <property type="entry name" value="BIFUNCTIONAL ALBAFLAVENONE MONOOXYGENASE_TERPENE SYNTHASE"/>
    <property type="match status" value="1"/>
</dbReference>
<comment type="caution">
    <text evidence="9">The sequence shown here is derived from an EMBL/GenBank/DDBJ whole genome shotgun (WGS) entry which is preliminary data.</text>
</comment>
<evidence type="ECO:0000256" key="8">
    <source>
        <dbReference type="RuleBase" id="RU000461"/>
    </source>
</evidence>
<evidence type="ECO:0000256" key="2">
    <source>
        <dbReference type="ARBA" id="ARBA00022617"/>
    </source>
</evidence>
<gene>
    <name evidence="9" type="ORF">BN873_p70039</name>
</gene>
<protein>
    <submittedName>
        <fullName evidence="9">Cytochrome P450 family protein</fullName>
    </submittedName>
</protein>